<name>A0ABT7BSG8_9CYAN</name>
<evidence type="ECO:0000313" key="2">
    <source>
        <dbReference type="Proteomes" id="UP001231370"/>
    </source>
</evidence>
<evidence type="ECO:0000313" key="1">
    <source>
        <dbReference type="EMBL" id="MDJ1181238.1"/>
    </source>
</evidence>
<sequence>MKDYTTLSSELAKLSPERQERIKARADKIYLEELTFNYLQEKLGLSEDELEQYFTASNLGKAKLESRECLDLNTLQEVIGALGGTLEITIKIPQKEHLVLIDEDISSEGLLRGAAAPRRSSPA</sequence>
<accession>A0ABT7BSG8</accession>
<dbReference type="RefSeq" id="WP_283764539.1">
    <property type="nucleotide sequence ID" value="NZ_JAQPOK010000157.1"/>
</dbReference>
<dbReference type="Proteomes" id="UP001231370">
    <property type="component" value="Unassembled WGS sequence"/>
</dbReference>
<keyword evidence="2" id="KW-1185">Reference proteome</keyword>
<organism evidence="1 2">
    <name type="scientific">Roseofilum halophilum BLCC-M91</name>
    <dbReference type="NCBI Taxonomy" id="3022259"/>
    <lineage>
        <taxon>Bacteria</taxon>
        <taxon>Bacillati</taxon>
        <taxon>Cyanobacteriota</taxon>
        <taxon>Cyanophyceae</taxon>
        <taxon>Desertifilales</taxon>
        <taxon>Desertifilaceae</taxon>
        <taxon>Roseofilum</taxon>
        <taxon>Roseofilum halophilum</taxon>
    </lineage>
</organism>
<dbReference type="EMBL" id="JAQPOK010000157">
    <property type="protein sequence ID" value="MDJ1181238.1"/>
    <property type="molecule type" value="Genomic_DNA"/>
</dbReference>
<comment type="caution">
    <text evidence="1">The sequence shown here is derived from an EMBL/GenBank/DDBJ whole genome shotgun (WGS) entry which is preliminary data.</text>
</comment>
<gene>
    <name evidence="1" type="ORF">PJF56_20460</name>
</gene>
<proteinExistence type="predicted"/>
<protein>
    <submittedName>
        <fullName evidence="1">XRE family transcriptional regulator</fullName>
    </submittedName>
</protein>
<reference evidence="1 2" key="1">
    <citation type="submission" date="2023-01" db="EMBL/GenBank/DDBJ databases">
        <title>Novel diversity within Roseofilum (Cyanobacteria; Desertifilaceae) from marine benthic mats with descriptions of four novel species.</title>
        <authorList>
            <person name="Wang Y."/>
            <person name="Berthold D.E."/>
            <person name="Hu J."/>
            <person name="Lefler F.W."/>
            <person name="Laughinghouse H.D. IV."/>
        </authorList>
    </citation>
    <scope>NUCLEOTIDE SEQUENCE [LARGE SCALE GENOMIC DNA]</scope>
    <source>
        <strain evidence="1 2">BLCC-M91</strain>
    </source>
</reference>